<dbReference type="Proteomes" id="UP001198830">
    <property type="component" value="Unassembled WGS sequence"/>
</dbReference>
<organism evidence="1 2">
    <name type="scientific">Sphingobium soli</name>
    <dbReference type="NCBI Taxonomy" id="1591116"/>
    <lineage>
        <taxon>Bacteria</taxon>
        <taxon>Pseudomonadati</taxon>
        <taxon>Pseudomonadota</taxon>
        <taxon>Alphaproteobacteria</taxon>
        <taxon>Sphingomonadales</taxon>
        <taxon>Sphingomonadaceae</taxon>
        <taxon>Sphingobium</taxon>
    </lineage>
</organism>
<evidence type="ECO:0000313" key="1">
    <source>
        <dbReference type="EMBL" id="MCC4231255.1"/>
    </source>
</evidence>
<keyword evidence="2" id="KW-1185">Reference proteome</keyword>
<dbReference type="RefSeq" id="WP_228225870.1">
    <property type="nucleotide sequence ID" value="NZ_JAJGNP010000001.1"/>
</dbReference>
<comment type="caution">
    <text evidence="1">The sequence shown here is derived from an EMBL/GenBank/DDBJ whole genome shotgun (WGS) entry which is preliminary data.</text>
</comment>
<dbReference type="EMBL" id="JAJGNP010000001">
    <property type="protein sequence ID" value="MCC4231255.1"/>
    <property type="molecule type" value="Genomic_DNA"/>
</dbReference>
<gene>
    <name evidence="1" type="ORF">LL253_00965</name>
</gene>
<dbReference type="InterPro" id="IPR018661">
    <property type="entry name" value="DUF2093"/>
</dbReference>
<reference evidence="1 2" key="1">
    <citation type="submission" date="2021-10" db="EMBL/GenBank/DDBJ databases">
        <title>The diversity and Nitrogen Metabolism of Culturable Nitrate-Utilizing Bacteria Within the Oxygen Minimum Zone of the Changjiang (Yangtze River)Estuary.</title>
        <authorList>
            <person name="Zhang D."/>
            <person name="Zheng J."/>
            <person name="Liu S."/>
            <person name="He W."/>
        </authorList>
    </citation>
    <scope>NUCLEOTIDE SEQUENCE [LARGE SCALE GENOMIC DNA]</scope>
    <source>
        <strain evidence="1 2">FXH275-2</strain>
    </source>
</reference>
<protein>
    <submittedName>
        <fullName evidence="1">DUF2093 domain-containing protein</fullName>
    </submittedName>
</protein>
<name>A0ABS8GY96_9SPHN</name>
<sequence length="78" mass="8710">MIGDVPGLAVLEYDAADFAIIRPGQFVLCAVSGARIDLQDLKYWSARWQEAYRGAEEATAAYLRHQNPVAENDIARRD</sequence>
<dbReference type="Pfam" id="PF09866">
    <property type="entry name" value="DUF2093"/>
    <property type="match status" value="1"/>
</dbReference>
<proteinExistence type="predicted"/>
<accession>A0ABS8GY96</accession>
<evidence type="ECO:0000313" key="2">
    <source>
        <dbReference type="Proteomes" id="UP001198830"/>
    </source>
</evidence>